<evidence type="ECO:0000313" key="4">
    <source>
        <dbReference type="Proteomes" id="UP000050795"/>
    </source>
</evidence>
<dbReference type="InterPro" id="IPR036612">
    <property type="entry name" value="KH_dom_type_1_sf"/>
</dbReference>
<reference evidence="5" key="2">
    <citation type="submission" date="2023-11" db="UniProtKB">
        <authorList>
            <consortium name="WormBaseParasite"/>
        </authorList>
    </citation>
    <scope>IDENTIFICATION</scope>
</reference>
<evidence type="ECO:0000256" key="1">
    <source>
        <dbReference type="ARBA" id="ARBA00022884"/>
    </source>
</evidence>
<dbReference type="Pfam" id="PF16544">
    <property type="entry name" value="STAR_dimer"/>
    <property type="match status" value="1"/>
</dbReference>
<keyword evidence="1" id="KW-0694">RNA-binding</keyword>
<feature type="domain" description="KHDC4/BBP-like KH-domain type I" evidence="3">
    <location>
        <begin position="90"/>
        <end position="139"/>
    </location>
</feature>
<accession>A0AA85J3Z4</accession>
<dbReference type="InterPro" id="IPR032377">
    <property type="entry name" value="STAR_dimer"/>
</dbReference>
<evidence type="ECO:0008006" key="6">
    <source>
        <dbReference type="Google" id="ProtNLM"/>
    </source>
</evidence>
<dbReference type="InterPro" id="IPR045071">
    <property type="entry name" value="BBP-like"/>
</dbReference>
<dbReference type="InterPro" id="IPR055256">
    <property type="entry name" value="KH_1_KHDC4/BBP-like"/>
</dbReference>
<proteinExistence type="predicted"/>
<evidence type="ECO:0000259" key="2">
    <source>
        <dbReference type="Pfam" id="PF16544"/>
    </source>
</evidence>
<dbReference type="PANTHER" id="PTHR11208">
    <property type="entry name" value="RNA-BINDING PROTEIN RELATED"/>
    <property type="match status" value="1"/>
</dbReference>
<dbReference type="Proteomes" id="UP000050795">
    <property type="component" value="Unassembled WGS sequence"/>
</dbReference>
<dbReference type="Gene3D" id="3.30.1370.10">
    <property type="entry name" value="K Homology domain, type 1"/>
    <property type="match status" value="1"/>
</dbReference>
<dbReference type="WBParaSite" id="TREG1_124440.1">
    <property type="protein sequence ID" value="TREG1_124440.1"/>
    <property type="gene ID" value="TREG1_124440"/>
</dbReference>
<protein>
    <recommendedName>
        <fullName evidence="6">KH domain-containing protein</fullName>
    </recommendedName>
</protein>
<dbReference type="GO" id="GO:0003729">
    <property type="term" value="F:mRNA binding"/>
    <property type="evidence" value="ECO:0007669"/>
    <property type="project" value="TreeGrafter"/>
</dbReference>
<dbReference type="GO" id="GO:0048024">
    <property type="term" value="P:regulation of mRNA splicing, via spliceosome"/>
    <property type="evidence" value="ECO:0007669"/>
    <property type="project" value="TreeGrafter"/>
</dbReference>
<feature type="domain" description="STAR protein homodimerisation region" evidence="2">
    <location>
        <begin position="12"/>
        <end position="56"/>
    </location>
</feature>
<name>A0AA85J3Z4_TRIRE</name>
<dbReference type="GO" id="GO:0005634">
    <property type="term" value="C:nucleus"/>
    <property type="evidence" value="ECO:0007669"/>
    <property type="project" value="TreeGrafter"/>
</dbReference>
<keyword evidence="4" id="KW-1185">Reference proteome</keyword>
<dbReference type="Gene3D" id="1.20.5.4010">
    <property type="match status" value="1"/>
</dbReference>
<dbReference type="Pfam" id="PF22675">
    <property type="entry name" value="KH-I_KHDC4-BBP"/>
    <property type="match status" value="1"/>
</dbReference>
<reference evidence="4" key="1">
    <citation type="submission" date="2022-06" db="EMBL/GenBank/DDBJ databases">
        <authorList>
            <person name="Berger JAMES D."/>
            <person name="Berger JAMES D."/>
        </authorList>
    </citation>
    <scope>NUCLEOTIDE SEQUENCE [LARGE SCALE GENOMIC DNA]</scope>
</reference>
<organism evidence="4 5">
    <name type="scientific">Trichobilharzia regenti</name>
    <name type="common">Nasal bird schistosome</name>
    <dbReference type="NCBI Taxonomy" id="157069"/>
    <lineage>
        <taxon>Eukaryota</taxon>
        <taxon>Metazoa</taxon>
        <taxon>Spiralia</taxon>
        <taxon>Lophotrochozoa</taxon>
        <taxon>Platyhelminthes</taxon>
        <taxon>Trematoda</taxon>
        <taxon>Digenea</taxon>
        <taxon>Strigeidida</taxon>
        <taxon>Schistosomatoidea</taxon>
        <taxon>Schistosomatidae</taxon>
        <taxon>Trichobilharzia</taxon>
    </lineage>
</organism>
<evidence type="ECO:0000259" key="3">
    <source>
        <dbReference type="Pfam" id="PF22675"/>
    </source>
</evidence>
<dbReference type="PANTHER" id="PTHR11208:SF125">
    <property type="entry name" value="KH DOMAIN-CONTAINING RNA-BINDING PROTEIN QKI"/>
    <property type="match status" value="1"/>
</dbReference>
<dbReference type="SUPFAM" id="SSF54791">
    <property type="entry name" value="Eukaryotic type KH-domain (KH-domain type I)"/>
    <property type="match status" value="1"/>
</dbReference>
<dbReference type="AlphaFoldDB" id="A0AA85J3Z4"/>
<evidence type="ECO:0000313" key="5">
    <source>
        <dbReference type="WBParaSite" id="TREG1_124440.1"/>
    </source>
</evidence>
<sequence>MCTDKVKEFKDTKHLLEYLKELLTDRINLLASSDLYIHVLRILEKEILNVRSELFSAFGIYQITEEELPAPEGRKVNLQAKVYMPTGTSNNYNFVGRILGPDGSTAKCLQQFLGVRIMIRGRGSMRDQTKSDKDDKVKLMQSMELSVMRKALQQGQQQSSGIIIPTSHQSLLPSFNGFTQYPQQNHTPSFQSSGASDLSSTTLYLQNNGTGGQGGVGSSGLGVGTDAASFNGTFGFTNSFRSNYQPTYSQSGQSSTTLGVSVVPPVGINYWPGNYSSQNYPIPQSQCYQNVTTAVINANSHNNNNNGSHSYQHQFQKQQYRIPEKYLSDKWISSQKLMNNNSIPSQSSYTTPLMISTQHHQHLQQQQHQQCDYCRQLLDDQLSTVNNLSRYTLNNKHNYPMVKLHLLYTLIVVLSPM</sequence>